<reference evidence="2 3" key="1">
    <citation type="submission" date="2016-10" db="EMBL/GenBank/DDBJ databases">
        <authorList>
            <person name="de Groot N.N."/>
        </authorList>
    </citation>
    <scope>NUCLEOTIDE SEQUENCE [LARGE SCALE GENOMIC DNA]</scope>
    <source>
        <strain>J11</strain>
        <strain evidence="3">PG 39</strain>
    </source>
</reference>
<dbReference type="EMBL" id="FOPJ01000004">
    <property type="protein sequence ID" value="SFG43404.1"/>
    <property type="molecule type" value="Genomic_DNA"/>
</dbReference>
<evidence type="ECO:0000256" key="1">
    <source>
        <dbReference type="SAM" id="SignalP"/>
    </source>
</evidence>
<dbReference type="Proteomes" id="UP000199065">
    <property type="component" value="Unassembled WGS sequence"/>
</dbReference>
<proteinExistence type="predicted"/>
<keyword evidence="3" id="KW-1185">Reference proteome</keyword>
<organism evidence="2 3">
    <name type="scientific">Corynebacterium spheniscorum</name>
    <dbReference type="NCBI Taxonomy" id="185761"/>
    <lineage>
        <taxon>Bacteria</taxon>
        <taxon>Bacillati</taxon>
        <taxon>Actinomycetota</taxon>
        <taxon>Actinomycetes</taxon>
        <taxon>Mycobacteriales</taxon>
        <taxon>Corynebacteriaceae</taxon>
        <taxon>Corynebacterium</taxon>
    </lineage>
</organism>
<keyword evidence="1" id="KW-0732">Signal</keyword>
<protein>
    <submittedName>
        <fullName evidence="2">Uncharacterized protein</fullName>
    </submittedName>
</protein>
<dbReference type="AlphaFoldDB" id="A0A1I2RRW1"/>
<feature type="signal peptide" evidence="1">
    <location>
        <begin position="1"/>
        <end position="30"/>
    </location>
</feature>
<gene>
    <name evidence="2" type="ORF">SAMN05660282_00866</name>
</gene>
<evidence type="ECO:0000313" key="3">
    <source>
        <dbReference type="Proteomes" id="UP000199065"/>
    </source>
</evidence>
<name>A0A1I2RRW1_9CORY</name>
<sequence length="184" mass="19489">MKLLHRKSLPAAALSLLLPVGFLSAPIAQATEPTPVFEDGTVSTYTQLSPELISQAFDELINSDVPHSRNSDGTVSFELSEGFSIALPDPAMSNGPVPLVNGGTRNGGFWVEFTSQEQDLLISGSGFALGTAICLIPGVGQAACIVIGAIITAATVYLSHHRKCPGSIRFDYNWWGQVEGTRCV</sequence>
<evidence type="ECO:0000313" key="2">
    <source>
        <dbReference type="EMBL" id="SFG43404.1"/>
    </source>
</evidence>
<accession>A0A1I2RRW1</accession>
<feature type="chain" id="PRO_5011647071" evidence="1">
    <location>
        <begin position="31"/>
        <end position="184"/>
    </location>
</feature>